<dbReference type="PANTHER" id="PTHR48098:SF6">
    <property type="entry name" value="FERRI-BACILLIBACTIN ESTERASE BESA"/>
    <property type="match status" value="1"/>
</dbReference>
<keyword evidence="2" id="KW-1185">Reference proteome</keyword>
<dbReference type="EMBL" id="JAJKFT010000004">
    <property type="protein sequence ID" value="MCC9628746.1"/>
    <property type="molecule type" value="Genomic_DNA"/>
</dbReference>
<dbReference type="InterPro" id="IPR050583">
    <property type="entry name" value="Mycobacterial_A85_antigen"/>
</dbReference>
<organism evidence="1 2">
    <name type="scientific">Blastopirellula sediminis</name>
    <dbReference type="NCBI Taxonomy" id="2894196"/>
    <lineage>
        <taxon>Bacteria</taxon>
        <taxon>Pseudomonadati</taxon>
        <taxon>Planctomycetota</taxon>
        <taxon>Planctomycetia</taxon>
        <taxon>Pirellulales</taxon>
        <taxon>Pirellulaceae</taxon>
        <taxon>Blastopirellula</taxon>
    </lineage>
</organism>
<reference evidence="1" key="1">
    <citation type="submission" date="2021-11" db="EMBL/GenBank/DDBJ databases">
        <title>Genome sequence.</title>
        <authorList>
            <person name="Sun Q."/>
        </authorList>
    </citation>
    <scope>NUCLEOTIDE SEQUENCE</scope>
    <source>
        <strain evidence="1">JC732</strain>
    </source>
</reference>
<dbReference type="InterPro" id="IPR000801">
    <property type="entry name" value="Esterase-like"/>
</dbReference>
<accession>A0A9X1MKX9</accession>
<gene>
    <name evidence="1" type="ORF">LOC68_10075</name>
</gene>
<comment type="caution">
    <text evidence="1">The sequence shown here is derived from an EMBL/GenBank/DDBJ whole genome shotgun (WGS) entry which is preliminary data.</text>
</comment>
<dbReference type="Pfam" id="PF00756">
    <property type="entry name" value="Esterase"/>
    <property type="match status" value="1"/>
</dbReference>
<dbReference type="Proteomes" id="UP001139103">
    <property type="component" value="Unassembled WGS sequence"/>
</dbReference>
<dbReference type="RefSeq" id="WP_230218203.1">
    <property type="nucleotide sequence ID" value="NZ_JAJKFT010000004.1"/>
</dbReference>
<name>A0A9X1MKX9_9BACT</name>
<dbReference type="Gene3D" id="3.40.50.1820">
    <property type="entry name" value="alpha/beta hydrolase"/>
    <property type="match status" value="1"/>
</dbReference>
<evidence type="ECO:0000313" key="1">
    <source>
        <dbReference type="EMBL" id="MCC9628746.1"/>
    </source>
</evidence>
<sequence length="282" mass="31361">MPKSLERFAFSDKSGFAHRVRFPSANLADRRNVDIWCPVPLGRKSAIPLPVIYMHDGQNLFDPALSFAGVDWGMDEAIVRLTEAGVIPGAIVVGIWNSPQRKRELMPKKPFEQDLTTEVINKFVADQGGLPYSDDYLKFIVEELKPFVDENFPTSPDPAQTFVMGSSMGGLASLNAIESYPDVFGGAGCLSTHWVIGGFELVDAMGRDLPDPSNHRLYFDRGTIALDESYGPLQERMDAHLADAGYVAEANLLAQVWRGHDHSERAWRRRVDVPLRFLLGAK</sequence>
<protein>
    <recommendedName>
        <fullName evidence="3">Esterase</fullName>
    </recommendedName>
</protein>
<dbReference type="PANTHER" id="PTHR48098">
    <property type="entry name" value="ENTEROCHELIN ESTERASE-RELATED"/>
    <property type="match status" value="1"/>
</dbReference>
<dbReference type="SUPFAM" id="SSF53474">
    <property type="entry name" value="alpha/beta-Hydrolases"/>
    <property type="match status" value="1"/>
</dbReference>
<proteinExistence type="predicted"/>
<dbReference type="AlphaFoldDB" id="A0A9X1MKX9"/>
<evidence type="ECO:0000313" key="2">
    <source>
        <dbReference type="Proteomes" id="UP001139103"/>
    </source>
</evidence>
<dbReference type="InterPro" id="IPR029058">
    <property type="entry name" value="AB_hydrolase_fold"/>
</dbReference>
<evidence type="ECO:0008006" key="3">
    <source>
        <dbReference type="Google" id="ProtNLM"/>
    </source>
</evidence>